<feature type="binding site" evidence="12">
    <location>
        <position position="176"/>
    </location>
    <ligand>
        <name>CoA</name>
        <dbReference type="ChEBI" id="CHEBI:57287"/>
    </ligand>
</feature>
<evidence type="ECO:0000256" key="13">
    <source>
        <dbReference type="PIRSR" id="PIRSR603542-2"/>
    </source>
</evidence>
<dbReference type="EMBL" id="CP085083">
    <property type="protein sequence ID" value="WDZ52852.1"/>
    <property type="molecule type" value="Genomic_DNA"/>
</dbReference>
<dbReference type="AlphaFoldDB" id="A0AAJ6NLW9"/>
<evidence type="ECO:0000256" key="1">
    <source>
        <dbReference type="ARBA" id="ARBA00003937"/>
    </source>
</evidence>
<keyword evidence="6 16" id="KW-0808">Transferase</keyword>
<dbReference type="PANTHER" id="PTHR38096:SF1">
    <property type="entry name" value="ENTEROBACTIN SYNTHASE COMPONENT D"/>
    <property type="match status" value="1"/>
</dbReference>
<evidence type="ECO:0000256" key="5">
    <source>
        <dbReference type="ARBA" id="ARBA00019087"/>
    </source>
</evidence>
<protein>
    <recommendedName>
        <fullName evidence="5">Enterobactin synthase component D</fullName>
    </recommendedName>
    <alternativeName>
        <fullName evidence="8">4'-phosphopantetheinyl transferase EntD</fullName>
    </alternativeName>
    <alternativeName>
        <fullName evidence="9">Enterochelin synthase D</fullName>
    </alternativeName>
</protein>
<evidence type="ECO:0000256" key="2">
    <source>
        <dbReference type="ARBA" id="ARBA00004993"/>
    </source>
</evidence>
<dbReference type="GO" id="GO:0008897">
    <property type="term" value="F:holo-[acyl-carrier-protein] synthase activity"/>
    <property type="evidence" value="ECO:0007669"/>
    <property type="project" value="InterPro"/>
</dbReference>
<dbReference type="GO" id="GO:0000287">
    <property type="term" value="F:magnesium ion binding"/>
    <property type="evidence" value="ECO:0007669"/>
    <property type="project" value="InterPro"/>
</dbReference>
<evidence type="ECO:0000256" key="11">
    <source>
        <dbReference type="ARBA" id="ARBA00049191"/>
    </source>
</evidence>
<dbReference type="InterPro" id="IPR008278">
    <property type="entry name" value="4-PPantetheinyl_Trfase_dom"/>
</dbReference>
<organism evidence="16 17">
    <name type="scientific">Acinetobacter vivianii</name>
    <dbReference type="NCBI Taxonomy" id="1776742"/>
    <lineage>
        <taxon>Bacteria</taxon>
        <taxon>Pseudomonadati</taxon>
        <taxon>Pseudomonadota</taxon>
        <taxon>Gammaproteobacteria</taxon>
        <taxon>Moraxellales</taxon>
        <taxon>Moraxellaceae</taxon>
        <taxon>Acinetobacter</taxon>
    </lineage>
</organism>
<dbReference type="SUPFAM" id="SSF56214">
    <property type="entry name" value="4'-phosphopantetheinyl transferase"/>
    <property type="match status" value="1"/>
</dbReference>
<dbReference type="Gene3D" id="3.90.470.20">
    <property type="entry name" value="4'-phosphopantetheinyl transferase domain"/>
    <property type="match status" value="2"/>
</dbReference>
<accession>A0AAJ6NLW9</accession>
<feature type="domain" description="4'-phosphopantetheinyl transferase" evidence="14">
    <location>
        <begin position="121"/>
        <end position="214"/>
    </location>
</feature>
<evidence type="ECO:0000256" key="12">
    <source>
        <dbReference type="PIRSR" id="PIRSR603542-1"/>
    </source>
</evidence>
<keyword evidence="13" id="KW-0479">Metal-binding</keyword>
<dbReference type="GO" id="GO:0009239">
    <property type="term" value="P:enterobactin biosynthetic process"/>
    <property type="evidence" value="ECO:0007669"/>
    <property type="project" value="UniProtKB-KW"/>
</dbReference>
<dbReference type="GO" id="GO:0009366">
    <property type="term" value="C:enterobactin synthetase complex"/>
    <property type="evidence" value="ECO:0007669"/>
    <property type="project" value="InterPro"/>
</dbReference>
<dbReference type="InterPro" id="IPR037143">
    <property type="entry name" value="4-PPantetheinyl_Trfase_dom_sf"/>
</dbReference>
<feature type="binding site" evidence="13">
    <location>
        <position position="126"/>
    </location>
    <ligand>
        <name>Mg(2+)</name>
        <dbReference type="ChEBI" id="CHEBI:18420"/>
    </ligand>
</feature>
<feature type="binding site" evidence="12">
    <location>
        <position position="124"/>
    </location>
    <ligand>
        <name>CoA</name>
        <dbReference type="ChEBI" id="CHEBI:57287"/>
    </ligand>
</feature>
<feature type="binding site" evidence="12">
    <location>
        <begin position="104"/>
        <end position="105"/>
    </location>
    <ligand>
        <name>CoA</name>
        <dbReference type="ChEBI" id="CHEBI:57287"/>
    </ligand>
</feature>
<sequence length="240" mass="27719">MNYFLEIPPMLASACLKHVTLIPLTANTICYRADISIINQIRQSYTFERPCYLENASAKRLNEFFAGRILAQAILQQHFNCLMCINSTQLKLPQWPKGFIGSISHSNEQVIVAISSQSEYLGIDIERIVETSFAEESAVLILTPFEQRLWQAEISHYLNFRAYLTLIFSLKESLYKAVYPIAQNYIDFLEATTVEMDMENQSAILKFDQKTEKCYGLKPEYEGYWQFNNDDVITYIVQGN</sequence>
<dbReference type="Proteomes" id="UP001199528">
    <property type="component" value="Chromosome"/>
</dbReference>
<feature type="binding site" evidence="13">
    <location>
        <position position="124"/>
    </location>
    <ligand>
        <name>Mg(2+)</name>
        <dbReference type="ChEBI" id="CHEBI:18420"/>
    </ligand>
</feature>
<reference evidence="16" key="2">
    <citation type="submission" date="2023-02" db="EMBL/GenBank/DDBJ databases">
        <authorList>
            <person name="Huang Y."/>
            <person name="Zhang Y."/>
            <person name="Zhang T."/>
            <person name="Wang J."/>
        </authorList>
    </citation>
    <scope>NUCLEOTIDE SEQUENCE</scope>
    <source>
        <strain evidence="16">KJ-1</strain>
    </source>
</reference>
<dbReference type="PRINTS" id="PR01399">
    <property type="entry name" value="ENTSNTHTASED"/>
</dbReference>
<evidence type="ECO:0000256" key="8">
    <source>
        <dbReference type="ARBA" id="ARBA00029894"/>
    </source>
</evidence>
<feature type="binding site" evidence="12">
    <location>
        <position position="68"/>
    </location>
    <ligand>
        <name>CoA</name>
        <dbReference type="ChEBI" id="CHEBI:57287"/>
    </ligand>
</feature>
<evidence type="ECO:0000313" key="17">
    <source>
        <dbReference type="Proteomes" id="UP001199528"/>
    </source>
</evidence>
<name>A0AAJ6NLW9_9GAMM</name>
<comment type="catalytic activity">
    <reaction evidence="10">
        <text>apo-[aryl-carrier protein] + CoA = holo-[aryl-carrier protein] + adenosine 3',5'-bisphosphate + H(+)</text>
        <dbReference type="Rhea" id="RHEA:48404"/>
        <dbReference type="Rhea" id="RHEA-COMP:15903"/>
        <dbReference type="Rhea" id="RHEA-COMP:17557"/>
        <dbReference type="ChEBI" id="CHEBI:15378"/>
        <dbReference type="ChEBI" id="CHEBI:29999"/>
        <dbReference type="ChEBI" id="CHEBI:57287"/>
        <dbReference type="ChEBI" id="CHEBI:58343"/>
        <dbReference type="ChEBI" id="CHEBI:64479"/>
    </reaction>
</comment>
<comment type="cofactor">
    <cofactor evidence="13">
        <name>Mg(2+)</name>
        <dbReference type="ChEBI" id="CHEBI:18420"/>
    </cofactor>
</comment>
<evidence type="ECO:0000256" key="9">
    <source>
        <dbReference type="ARBA" id="ARBA00031996"/>
    </source>
</evidence>
<dbReference type="Pfam" id="PF01648">
    <property type="entry name" value="ACPS"/>
    <property type="match status" value="1"/>
</dbReference>
<evidence type="ECO:0000256" key="6">
    <source>
        <dbReference type="ARBA" id="ARBA00022679"/>
    </source>
</evidence>
<dbReference type="Pfam" id="PF17837">
    <property type="entry name" value="4PPT_N"/>
    <property type="match status" value="1"/>
</dbReference>
<dbReference type="GO" id="GO:0005886">
    <property type="term" value="C:plasma membrane"/>
    <property type="evidence" value="ECO:0007669"/>
    <property type="project" value="TreeGrafter"/>
</dbReference>
<comment type="subunit">
    <text evidence="4">EntB, EntD, EntE, and EntF form a multienzyme complex called enterobactin synthase.</text>
</comment>
<evidence type="ECO:0000259" key="14">
    <source>
        <dbReference type="Pfam" id="PF01648"/>
    </source>
</evidence>
<feature type="domain" description="4'-phosphopantetheinyl transferase N-terminal" evidence="15">
    <location>
        <begin position="53"/>
        <end position="114"/>
    </location>
</feature>
<comment type="similarity">
    <text evidence="3">Belongs to the P-Pant transferase superfamily. EntD family.</text>
</comment>
<dbReference type="InterPro" id="IPR003542">
    <property type="entry name" value="Enbac_synth_compD-like"/>
</dbReference>
<dbReference type="KEGG" id="aviv:LF296_08770"/>
<feature type="binding site" evidence="12">
    <location>
        <position position="60"/>
    </location>
    <ligand>
        <name>CoA</name>
        <dbReference type="ChEBI" id="CHEBI:57287"/>
    </ligand>
</feature>
<proteinExistence type="inferred from homology"/>
<evidence type="ECO:0000256" key="4">
    <source>
        <dbReference type="ARBA" id="ARBA00011503"/>
    </source>
</evidence>
<evidence type="ECO:0000313" key="16">
    <source>
        <dbReference type="EMBL" id="WDZ52852.1"/>
    </source>
</evidence>
<gene>
    <name evidence="16" type="ORF">LF296_08770</name>
</gene>
<comment type="function">
    <text evidence="1">Involved in the biosynthesis of the siderophore enterobactin (enterochelin), which is a macrocyclic trimeric lactone of N-(2,3-dihydroxybenzoyl)-serine. The serine trilactone serves as a scaffolding for the three catechol functionalities that provide hexadentate coordination for the tightly ligated iron(2+) atoms. Plays an essential role in the assembly of the enterobactin by catalyzing the transfer of the 4'-phosphopantetheine (Ppant) moiety from coenzyme A to the apo-domains of both EntB (ArCP domain) and EntF (PCP domain) to yield their holo-forms which make them competent for the activation of 2,3-dihydroxybenzoate (DHB) and L-serine, respectively.</text>
</comment>
<evidence type="ECO:0000256" key="7">
    <source>
        <dbReference type="ARBA" id="ARBA00023191"/>
    </source>
</evidence>
<dbReference type="InterPro" id="IPR041354">
    <property type="entry name" value="4PPT_N"/>
</dbReference>
<comment type="pathway">
    <text evidence="2">Siderophore biosynthesis; enterobactin biosynthesis.</text>
</comment>
<evidence type="ECO:0000259" key="15">
    <source>
        <dbReference type="Pfam" id="PF17837"/>
    </source>
</evidence>
<evidence type="ECO:0000256" key="3">
    <source>
        <dbReference type="ARBA" id="ARBA00008342"/>
    </source>
</evidence>
<dbReference type="PANTHER" id="PTHR38096">
    <property type="entry name" value="ENTEROBACTIN SYNTHASE COMPONENT D"/>
    <property type="match status" value="1"/>
</dbReference>
<keyword evidence="13" id="KW-0460">Magnesium</keyword>
<evidence type="ECO:0000256" key="10">
    <source>
        <dbReference type="ARBA" id="ARBA00049176"/>
    </source>
</evidence>
<keyword evidence="7" id="KW-0259">Enterobactin biosynthesis</keyword>
<dbReference type="RefSeq" id="WP_272656082.1">
    <property type="nucleotide sequence ID" value="NZ_CP085083.1"/>
</dbReference>
<feature type="binding site" evidence="12">
    <location>
        <position position="172"/>
    </location>
    <ligand>
        <name>CoA</name>
        <dbReference type="ChEBI" id="CHEBI:57287"/>
    </ligand>
</feature>
<feature type="binding site" evidence="13">
    <location>
        <position position="125"/>
    </location>
    <ligand>
        <name>Mg(2+)</name>
        <dbReference type="ChEBI" id="CHEBI:18420"/>
    </ligand>
</feature>
<comment type="catalytic activity">
    <reaction evidence="11">
        <text>apo-[peptidyl-carrier protein] + CoA = holo-[peptidyl-carrier protein] + adenosine 3',5'-bisphosphate + H(+)</text>
        <dbReference type="Rhea" id="RHEA:46228"/>
        <dbReference type="Rhea" id="RHEA-COMP:11479"/>
        <dbReference type="Rhea" id="RHEA-COMP:11480"/>
        <dbReference type="ChEBI" id="CHEBI:15378"/>
        <dbReference type="ChEBI" id="CHEBI:29999"/>
        <dbReference type="ChEBI" id="CHEBI:57287"/>
        <dbReference type="ChEBI" id="CHEBI:58343"/>
        <dbReference type="ChEBI" id="CHEBI:64479"/>
    </reaction>
</comment>
<reference evidence="16" key="1">
    <citation type="journal article" date="2022" name="Front Environ Sci">
        <title>Complete genome sequence analysis of a novel alkane-degrading bacterial strain, Acinetobacter vivianii KJ-1, and its diesel degradation ability.</title>
        <authorList>
            <person name="Zhang Y."/>
            <person name="Song F."/>
            <person name="Wang J."/>
            <person name="Zhao Q."/>
            <person name="Zheng L."/>
            <person name="Wang Z."/>
            <person name="Zhang X."/>
            <person name="Gao Y."/>
            <person name="Chen G."/>
            <person name="Huang Y."/>
        </authorList>
    </citation>
    <scope>NUCLEOTIDE SEQUENCE</scope>
    <source>
        <strain evidence="16">KJ-1</strain>
    </source>
</reference>